<dbReference type="GO" id="GO:0051082">
    <property type="term" value="F:unfolded protein binding"/>
    <property type="evidence" value="ECO:0007669"/>
    <property type="project" value="TreeGrafter"/>
</dbReference>
<dbReference type="InterPro" id="IPR001623">
    <property type="entry name" value="DnaJ_domain"/>
</dbReference>
<feature type="compositionally biased region" description="Acidic residues" evidence="1">
    <location>
        <begin position="244"/>
        <end position="253"/>
    </location>
</feature>
<sequence length="304" mass="34178">MLHVLALPPSQPHLLSCFPSKPHCFLLPCRAKANYCSVRPQPNRRSWCRCQSGEPVLAYPFRSFPQPSHWRSCAGRRRSPSFHLKASRRESPYEVLGVSPSATADEIKRAYRKLALKYHPDVNKEANAQEKFMKIKHAYNTLLNSSAYGGNRTSGFSYSTAERNQSRETQEEDFYGFGARFVLYVLIVTVYAAEDFVRDLQEEFRNWEATASSQGKPKSLWEELAEIGEEFVEFLEKELNITDSDAESNSDDDGQQRGDPFQSSGSSKGTGDSSRNEAAGGSSIEDNIDEIEATLAQLKKELGL</sequence>
<evidence type="ECO:0000313" key="4">
    <source>
        <dbReference type="Proteomes" id="UP000233551"/>
    </source>
</evidence>
<keyword evidence="4" id="KW-1185">Reference proteome</keyword>
<dbReference type="PROSITE" id="PS50076">
    <property type="entry name" value="DNAJ_2"/>
    <property type="match status" value="1"/>
</dbReference>
<evidence type="ECO:0000259" key="2">
    <source>
        <dbReference type="PROSITE" id="PS50076"/>
    </source>
</evidence>
<reference evidence="3 4" key="1">
    <citation type="submission" date="2017-11" db="EMBL/GenBank/DDBJ databases">
        <title>De-novo sequencing of pomegranate (Punica granatum L.) genome.</title>
        <authorList>
            <person name="Akparov Z."/>
            <person name="Amiraslanov A."/>
            <person name="Hajiyeva S."/>
            <person name="Abbasov M."/>
            <person name="Kaur K."/>
            <person name="Hamwieh A."/>
            <person name="Solovyev V."/>
            <person name="Salamov A."/>
            <person name="Braich B."/>
            <person name="Kosarev P."/>
            <person name="Mahmoud A."/>
            <person name="Hajiyev E."/>
            <person name="Babayeva S."/>
            <person name="Izzatullayeva V."/>
            <person name="Mammadov A."/>
            <person name="Mammadov A."/>
            <person name="Sharifova S."/>
            <person name="Ojaghi J."/>
            <person name="Eynullazada K."/>
            <person name="Bayramov B."/>
            <person name="Abdulazimova A."/>
            <person name="Shahmuradov I."/>
        </authorList>
    </citation>
    <scope>NUCLEOTIDE SEQUENCE [LARGE SCALE GENOMIC DNA]</scope>
    <source>
        <strain evidence="4">cv. AG2017</strain>
        <tissue evidence="3">Leaf</tissue>
    </source>
</reference>
<dbReference type="PANTHER" id="PTHR43096">
    <property type="entry name" value="DNAJ HOMOLOG 1, MITOCHONDRIAL-RELATED"/>
    <property type="match status" value="1"/>
</dbReference>
<organism evidence="3 4">
    <name type="scientific">Punica granatum</name>
    <name type="common">Pomegranate</name>
    <dbReference type="NCBI Taxonomy" id="22663"/>
    <lineage>
        <taxon>Eukaryota</taxon>
        <taxon>Viridiplantae</taxon>
        <taxon>Streptophyta</taxon>
        <taxon>Embryophyta</taxon>
        <taxon>Tracheophyta</taxon>
        <taxon>Spermatophyta</taxon>
        <taxon>Magnoliopsida</taxon>
        <taxon>eudicotyledons</taxon>
        <taxon>Gunneridae</taxon>
        <taxon>Pentapetalae</taxon>
        <taxon>rosids</taxon>
        <taxon>malvids</taxon>
        <taxon>Myrtales</taxon>
        <taxon>Lythraceae</taxon>
        <taxon>Punica</taxon>
    </lineage>
</organism>
<feature type="domain" description="J" evidence="2">
    <location>
        <begin position="91"/>
        <end position="176"/>
    </location>
</feature>
<proteinExistence type="predicted"/>
<dbReference type="GO" id="GO:0005737">
    <property type="term" value="C:cytoplasm"/>
    <property type="evidence" value="ECO:0007669"/>
    <property type="project" value="TreeGrafter"/>
</dbReference>
<evidence type="ECO:0000256" key="1">
    <source>
        <dbReference type="SAM" id="MobiDB-lite"/>
    </source>
</evidence>
<dbReference type="GO" id="GO:0042026">
    <property type="term" value="P:protein refolding"/>
    <property type="evidence" value="ECO:0007669"/>
    <property type="project" value="TreeGrafter"/>
</dbReference>
<dbReference type="InterPro" id="IPR036869">
    <property type="entry name" value="J_dom_sf"/>
</dbReference>
<name>A0A2I0HUS4_PUNGR</name>
<feature type="region of interest" description="Disordered" evidence="1">
    <location>
        <begin position="244"/>
        <end position="288"/>
    </location>
</feature>
<dbReference type="CDD" id="cd06257">
    <property type="entry name" value="DnaJ"/>
    <property type="match status" value="1"/>
</dbReference>
<evidence type="ECO:0000313" key="3">
    <source>
        <dbReference type="EMBL" id="PKI35260.1"/>
    </source>
</evidence>
<dbReference type="EMBL" id="PGOL01005420">
    <property type="protein sequence ID" value="PKI35260.1"/>
    <property type="molecule type" value="Genomic_DNA"/>
</dbReference>
<protein>
    <recommendedName>
        <fullName evidence="2">J domain-containing protein</fullName>
    </recommendedName>
</protein>
<dbReference type="PANTHER" id="PTHR43096:SF61">
    <property type="entry name" value="CHAPERONE DNAJ-DOMAIN SUPERFAMILY PROTEIN"/>
    <property type="match status" value="1"/>
</dbReference>
<feature type="compositionally biased region" description="Low complexity" evidence="1">
    <location>
        <begin position="263"/>
        <end position="273"/>
    </location>
</feature>
<dbReference type="SMART" id="SM00271">
    <property type="entry name" value="DnaJ"/>
    <property type="match status" value="1"/>
</dbReference>
<accession>A0A2I0HUS4</accession>
<dbReference type="PRINTS" id="PR00625">
    <property type="entry name" value="JDOMAIN"/>
</dbReference>
<dbReference type="Proteomes" id="UP000233551">
    <property type="component" value="Unassembled WGS sequence"/>
</dbReference>
<comment type="caution">
    <text evidence="3">The sequence shown here is derived from an EMBL/GenBank/DDBJ whole genome shotgun (WGS) entry which is preliminary data.</text>
</comment>
<dbReference type="AlphaFoldDB" id="A0A2I0HUS4"/>
<dbReference type="Pfam" id="PF00226">
    <property type="entry name" value="DnaJ"/>
    <property type="match status" value="1"/>
</dbReference>
<gene>
    <name evidence="3" type="ORF">CRG98_044351</name>
</gene>
<dbReference type="SUPFAM" id="SSF46565">
    <property type="entry name" value="Chaperone J-domain"/>
    <property type="match status" value="1"/>
</dbReference>
<dbReference type="Gene3D" id="1.10.287.110">
    <property type="entry name" value="DnaJ domain"/>
    <property type="match status" value="1"/>
</dbReference>
<dbReference type="STRING" id="22663.A0A2I0HUS4"/>